<keyword evidence="2 8" id="KW-0489">Methyltransferase</keyword>
<evidence type="ECO:0000313" key="9">
    <source>
        <dbReference type="Proteomes" id="UP000033428"/>
    </source>
</evidence>
<comment type="catalytic activity">
    <reaction evidence="1">
        <text>a 4-O-methyl-thymidine in DNA + L-cysteinyl-[protein] = a thymidine in DNA + S-methyl-L-cysteinyl-[protein]</text>
        <dbReference type="Rhea" id="RHEA:53428"/>
        <dbReference type="Rhea" id="RHEA-COMP:10131"/>
        <dbReference type="Rhea" id="RHEA-COMP:10132"/>
        <dbReference type="Rhea" id="RHEA-COMP:13555"/>
        <dbReference type="Rhea" id="RHEA-COMP:13556"/>
        <dbReference type="ChEBI" id="CHEBI:29950"/>
        <dbReference type="ChEBI" id="CHEBI:82612"/>
        <dbReference type="ChEBI" id="CHEBI:137386"/>
        <dbReference type="ChEBI" id="CHEBI:137387"/>
        <dbReference type="EC" id="2.1.1.63"/>
    </reaction>
</comment>
<dbReference type="GO" id="GO:0003908">
    <property type="term" value="F:methylated-DNA-[protein]-cysteine S-methyltransferase activity"/>
    <property type="evidence" value="ECO:0007669"/>
    <property type="project" value="UniProtKB-EC"/>
</dbReference>
<evidence type="ECO:0000256" key="4">
    <source>
        <dbReference type="ARBA" id="ARBA00022763"/>
    </source>
</evidence>
<dbReference type="InterPro" id="IPR001497">
    <property type="entry name" value="MethylDNA_cys_MeTrfase_AS"/>
</dbReference>
<dbReference type="GO" id="GO:0032259">
    <property type="term" value="P:methylation"/>
    <property type="evidence" value="ECO:0007669"/>
    <property type="project" value="UniProtKB-KW"/>
</dbReference>
<dbReference type="PROSITE" id="PS00374">
    <property type="entry name" value="MGMT"/>
    <property type="match status" value="1"/>
</dbReference>
<organism evidence="8 9">
    <name type="scientific">Candidatus Omnitrophus magneticus</name>
    <dbReference type="NCBI Taxonomy" id="1609969"/>
    <lineage>
        <taxon>Bacteria</taxon>
        <taxon>Pseudomonadati</taxon>
        <taxon>Candidatus Omnitrophota</taxon>
        <taxon>Candidatus Omnitrophus</taxon>
    </lineage>
</organism>
<keyword evidence="5" id="KW-0234">DNA repair</keyword>
<dbReference type="EMBL" id="JYNY01000246">
    <property type="protein sequence ID" value="KJJ84866.1"/>
    <property type="molecule type" value="Genomic_DNA"/>
</dbReference>
<proteinExistence type="predicted"/>
<evidence type="ECO:0000256" key="2">
    <source>
        <dbReference type="ARBA" id="ARBA00022603"/>
    </source>
</evidence>
<comment type="caution">
    <text evidence="8">The sequence shown here is derived from an EMBL/GenBank/DDBJ whole genome shotgun (WGS) entry which is preliminary data.</text>
</comment>
<evidence type="ECO:0000256" key="6">
    <source>
        <dbReference type="ARBA" id="ARBA00049348"/>
    </source>
</evidence>
<dbReference type="AlphaFoldDB" id="A0A0F0CTK6"/>
<evidence type="ECO:0000256" key="3">
    <source>
        <dbReference type="ARBA" id="ARBA00022679"/>
    </source>
</evidence>
<evidence type="ECO:0000313" key="8">
    <source>
        <dbReference type="EMBL" id="KJJ84866.1"/>
    </source>
</evidence>
<keyword evidence="4" id="KW-0227">DNA damage</keyword>
<accession>A0A0F0CTK6</accession>
<dbReference type="PANTHER" id="PTHR10815:SF13">
    <property type="entry name" value="METHYLATED-DNA--PROTEIN-CYSTEINE METHYLTRANSFERASE"/>
    <property type="match status" value="1"/>
</dbReference>
<dbReference type="Proteomes" id="UP000033428">
    <property type="component" value="Unassembled WGS sequence"/>
</dbReference>
<dbReference type="Pfam" id="PF01035">
    <property type="entry name" value="DNA_binding_1"/>
    <property type="match status" value="1"/>
</dbReference>
<comment type="catalytic activity">
    <reaction evidence="6">
        <text>a 6-O-methyl-2'-deoxyguanosine in DNA + L-cysteinyl-[protein] = S-methyl-L-cysteinyl-[protein] + a 2'-deoxyguanosine in DNA</text>
        <dbReference type="Rhea" id="RHEA:24000"/>
        <dbReference type="Rhea" id="RHEA-COMP:10131"/>
        <dbReference type="Rhea" id="RHEA-COMP:10132"/>
        <dbReference type="Rhea" id="RHEA-COMP:11367"/>
        <dbReference type="Rhea" id="RHEA-COMP:11368"/>
        <dbReference type="ChEBI" id="CHEBI:29950"/>
        <dbReference type="ChEBI" id="CHEBI:82612"/>
        <dbReference type="ChEBI" id="CHEBI:85445"/>
        <dbReference type="ChEBI" id="CHEBI:85448"/>
        <dbReference type="EC" id="2.1.1.63"/>
    </reaction>
</comment>
<feature type="domain" description="Methylated-DNA-[protein]-cysteine S-methyltransferase DNA binding" evidence="7">
    <location>
        <begin position="19"/>
        <end position="98"/>
    </location>
</feature>
<evidence type="ECO:0000259" key="7">
    <source>
        <dbReference type="Pfam" id="PF01035"/>
    </source>
</evidence>
<name>A0A0F0CTK6_9BACT</name>
<evidence type="ECO:0000256" key="5">
    <source>
        <dbReference type="ARBA" id="ARBA00023204"/>
    </source>
</evidence>
<keyword evidence="3 8" id="KW-0808">Transferase</keyword>
<dbReference type="SUPFAM" id="SSF46767">
    <property type="entry name" value="Methylated DNA-protein cysteine methyltransferase, C-terminal domain"/>
    <property type="match status" value="1"/>
</dbReference>
<keyword evidence="9" id="KW-1185">Reference proteome</keyword>
<dbReference type="InterPro" id="IPR036217">
    <property type="entry name" value="MethylDNA_cys_MeTrfase_DNAb"/>
</dbReference>
<sequence>MNPKKFYIKKIDNDLTLTPFTKQVLKIVTTIPKGETRSYAWVAQKLGIKAYRAVGQALKKNPYAPNVPCHRVIASNGSIGGYFAGFAYKKELLRKEGIKCF</sequence>
<dbReference type="CDD" id="cd06445">
    <property type="entry name" value="ATase"/>
    <property type="match status" value="1"/>
</dbReference>
<dbReference type="NCBIfam" id="TIGR00589">
    <property type="entry name" value="ogt"/>
    <property type="match status" value="1"/>
</dbReference>
<dbReference type="GO" id="GO:0006281">
    <property type="term" value="P:DNA repair"/>
    <property type="evidence" value="ECO:0007669"/>
    <property type="project" value="UniProtKB-KW"/>
</dbReference>
<evidence type="ECO:0000256" key="1">
    <source>
        <dbReference type="ARBA" id="ARBA00001286"/>
    </source>
</evidence>
<dbReference type="Gene3D" id="1.10.10.10">
    <property type="entry name" value="Winged helix-like DNA-binding domain superfamily/Winged helix DNA-binding domain"/>
    <property type="match status" value="1"/>
</dbReference>
<reference evidence="8 9" key="1">
    <citation type="submission" date="2015-02" db="EMBL/GenBank/DDBJ databases">
        <title>Single-cell genomics of uncultivated deep-branching MTB reveals a conserved set of magnetosome genes.</title>
        <authorList>
            <person name="Kolinko S."/>
            <person name="Richter M."/>
            <person name="Glockner F.O."/>
            <person name="Brachmann A."/>
            <person name="Schuler D."/>
        </authorList>
    </citation>
    <scope>NUCLEOTIDE SEQUENCE [LARGE SCALE GENOMIC DNA]</scope>
    <source>
        <strain evidence="8">SKK-01</strain>
    </source>
</reference>
<protein>
    <submittedName>
        <fullName evidence="8">Methylated-DNA-protein-cysteine S-methyltransferase</fullName>
    </submittedName>
</protein>
<dbReference type="PANTHER" id="PTHR10815">
    <property type="entry name" value="METHYLATED-DNA--PROTEIN-CYSTEINE METHYLTRANSFERASE"/>
    <property type="match status" value="1"/>
</dbReference>
<dbReference type="InterPro" id="IPR014048">
    <property type="entry name" value="MethylDNA_cys_MeTrfase_DNA-bd"/>
</dbReference>
<dbReference type="InterPro" id="IPR036388">
    <property type="entry name" value="WH-like_DNA-bd_sf"/>
</dbReference>
<gene>
    <name evidence="8" type="ORF">OMAG_001259</name>
</gene>